<keyword evidence="9 11" id="KW-0472">Membrane</keyword>
<dbReference type="Pfam" id="PF01036">
    <property type="entry name" value="Bac_rhodopsin"/>
    <property type="match status" value="1"/>
</dbReference>
<feature type="transmembrane region" description="Helical" evidence="11">
    <location>
        <begin position="161"/>
        <end position="184"/>
    </location>
</feature>
<dbReference type="GO" id="GO:0016020">
    <property type="term" value="C:membrane"/>
    <property type="evidence" value="ECO:0007669"/>
    <property type="project" value="UniProtKB-SubCell"/>
</dbReference>
<evidence type="ECO:0000256" key="8">
    <source>
        <dbReference type="ARBA" id="ARBA00022991"/>
    </source>
</evidence>
<evidence type="ECO:0000256" key="9">
    <source>
        <dbReference type="ARBA" id="ARBA00023136"/>
    </source>
</evidence>
<evidence type="ECO:0000256" key="5">
    <source>
        <dbReference type="ARBA" id="ARBA00022692"/>
    </source>
</evidence>
<name>A0A562IFJ8_MICOL</name>
<protein>
    <submittedName>
        <fullName evidence="12">Bacteriorhodopsin</fullName>
    </submittedName>
</protein>
<feature type="transmembrane region" description="Helical" evidence="11">
    <location>
        <begin position="35"/>
        <end position="54"/>
    </location>
</feature>
<dbReference type="GO" id="GO:0007602">
    <property type="term" value="P:phototransduction"/>
    <property type="evidence" value="ECO:0007669"/>
    <property type="project" value="UniProtKB-KW"/>
</dbReference>
<dbReference type="SUPFAM" id="SSF81321">
    <property type="entry name" value="Family A G protein-coupled receptor-like"/>
    <property type="match status" value="1"/>
</dbReference>
<dbReference type="PANTHER" id="PTHR28286:SF2">
    <property type="entry name" value="BACTERIORHODOPSIN _OPSIN, NOPA (EUROFUNG)"/>
    <property type="match status" value="1"/>
</dbReference>
<comment type="similarity">
    <text evidence="2">Belongs to the archaeal/bacterial/fungal opsin family.</text>
</comment>
<proteinExistence type="inferred from homology"/>
<evidence type="ECO:0000256" key="2">
    <source>
        <dbReference type="ARBA" id="ARBA00008130"/>
    </source>
</evidence>
<dbReference type="Proteomes" id="UP000319825">
    <property type="component" value="Unassembled WGS sequence"/>
</dbReference>
<dbReference type="EMBL" id="VLKE01000001">
    <property type="protein sequence ID" value="TWH69777.1"/>
    <property type="molecule type" value="Genomic_DNA"/>
</dbReference>
<dbReference type="PANTHER" id="PTHR28286">
    <property type="match status" value="1"/>
</dbReference>
<dbReference type="GO" id="GO:0009881">
    <property type="term" value="F:photoreceptor activity"/>
    <property type="evidence" value="ECO:0007669"/>
    <property type="project" value="UniProtKB-KW"/>
</dbReference>
<evidence type="ECO:0000256" key="1">
    <source>
        <dbReference type="ARBA" id="ARBA00004141"/>
    </source>
</evidence>
<keyword evidence="13" id="KW-1185">Reference proteome</keyword>
<evidence type="ECO:0000256" key="3">
    <source>
        <dbReference type="ARBA" id="ARBA00022543"/>
    </source>
</evidence>
<keyword evidence="6" id="KW-0681">Retinal protein</keyword>
<evidence type="ECO:0000256" key="11">
    <source>
        <dbReference type="SAM" id="Phobius"/>
    </source>
</evidence>
<comment type="subcellular location">
    <subcellularLocation>
        <location evidence="1">Membrane</location>
        <topology evidence="1">Multi-pass membrane protein</topology>
    </subcellularLocation>
</comment>
<feature type="transmembrane region" description="Helical" evidence="11">
    <location>
        <begin position="196"/>
        <end position="215"/>
    </location>
</feature>
<dbReference type="PRINTS" id="PR00251">
    <property type="entry name" value="BACTRLOPSIN"/>
</dbReference>
<dbReference type="InterPro" id="IPR001425">
    <property type="entry name" value="Arc/bac/fun_rhodopsins"/>
</dbReference>
<organism evidence="12 13">
    <name type="scientific">Micromonospora olivasterospora</name>
    <dbReference type="NCBI Taxonomy" id="1880"/>
    <lineage>
        <taxon>Bacteria</taxon>
        <taxon>Bacillati</taxon>
        <taxon>Actinomycetota</taxon>
        <taxon>Actinomycetes</taxon>
        <taxon>Micromonosporales</taxon>
        <taxon>Micromonosporaceae</taxon>
        <taxon>Micromonospora</taxon>
    </lineage>
</organism>
<evidence type="ECO:0000256" key="6">
    <source>
        <dbReference type="ARBA" id="ARBA00022925"/>
    </source>
</evidence>
<dbReference type="Gene3D" id="1.20.1070.10">
    <property type="entry name" value="Rhodopsin 7-helix transmembrane proteins"/>
    <property type="match status" value="1"/>
</dbReference>
<keyword evidence="8" id="KW-0157">Chromophore</keyword>
<feature type="transmembrane region" description="Helical" evidence="11">
    <location>
        <begin position="74"/>
        <end position="93"/>
    </location>
</feature>
<feature type="transmembrane region" description="Helical" evidence="11">
    <location>
        <begin position="130"/>
        <end position="149"/>
    </location>
</feature>
<feature type="transmembrane region" description="Helical" evidence="11">
    <location>
        <begin position="6"/>
        <end position="23"/>
    </location>
</feature>
<dbReference type="AlphaFoldDB" id="A0A562IFJ8"/>
<keyword evidence="7 11" id="KW-1133">Transmembrane helix</keyword>
<sequence length="232" mass="25225">MAEWWLWSYVILCAAALLLFVRWSRNPKGIPQSEYLVVFVVLGWSAIWHVVAALDAGRTRAADPIMEWAHYADWIVTAPLLAFSLVLTATHAIAEKRIGLVTALIVPTIPMILAGPVAEAMRSPTARFASYGIGMVALGLVLGLIWGPLRADAERQPAPMAAHFIVVALLLSLLWLAFPLVWILGPPGVEILDEDTSAILFVVLSALMKVGWSIVDVGRLRAMSDRGQLAVA</sequence>
<evidence type="ECO:0000256" key="4">
    <source>
        <dbReference type="ARBA" id="ARBA00022606"/>
    </source>
</evidence>
<evidence type="ECO:0000256" key="7">
    <source>
        <dbReference type="ARBA" id="ARBA00022989"/>
    </source>
</evidence>
<reference evidence="12 13" key="1">
    <citation type="submission" date="2019-07" db="EMBL/GenBank/DDBJ databases">
        <title>R&amp;d 2014.</title>
        <authorList>
            <person name="Klenk H.-P."/>
        </authorList>
    </citation>
    <scope>NUCLEOTIDE SEQUENCE [LARGE SCALE GENOMIC DNA]</scope>
    <source>
        <strain evidence="12 13">DSM 43868</strain>
    </source>
</reference>
<dbReference type="RefSeq" id="WP_170286524.1">
    <property type="nucleotide sequence ID" value="NZ_BAAATQ010000348.1"/>
</dbReference>
<feature type="transmembrane region" description="Helical" evidence="11">
    <location>
        <begin position="100"/>
        <end position="118"/>
    </location>
</feature>
<comment type="caution">
    <text evidence="12">The sequence shown here is derived from an EMBL/GenBank/DDBJ whole genome shotgun (WGS) entry which is preliminary data.</text>
</comment>
<dbReference type="SMART" id="SM01021">
    <property type="entry name" value="Bac_rhodopsin"/>
    <property type="match status" value="1"/>
</dbReference>
<accession>A0A562IFJ8</accession>
<evidence type="ECO:0000313" key="12">
    <source>
        <dbReference type="EMBL" id="TWH69777.1"/>
    </source>
</evidence>
<keyword evidence="5 11" id="KW-0812">Transmembrane</keyword>
<gene>
    <name evidence="12" type="ORF">JD77_04791</name>
</gene>
<keyword evidence="10" id="KW-0675">Receptor</keyword>
<evidence type="ECO:0000313" key="13">
    <source>
        <dbReference type="Proteomes" id="UP000319825"/>
    </source>
</evidence>
<keyword evidence="3" id="KW-0600">Photoreceptor protein</keyword>
<evidence type="ECO:0000256" key="10">
    <source>
        <dbReference type="ARBA" id="ARBA00023170"/>
    </source>
</evidence>
<keyword evidence="4" id="KW-0716">Sensory transduction</keyword>